<dbReference type="GO" id="GO:0006397">
    <property type="term" value="P:mRNA processing"/>
    <property type="evidence" value="ECO:0007669"/>
    <property type="project" value="UniProtKB-KW"/>
</dbReference>
<evidence type="ECO:0000256" key="7">
    <source>
        <dbReference type="RuleBase" id="RU004226"/>
    </source>
</evidence>
<comment type="subcellular location">
    <subcellularLocation>
        <location evidence="6">Plastid</location>
        <location evidence="6">Chloroplast</location>
    </subcellularLocation>
</comment>
<dbReference type="GO" id="GO:0009507">
    <property type="term" value="C:chloroplast"/>
    <property type="evidence" value="ECO:0007669"/>
    <property type="project" value="UniProtKB-SubCell"/>
</dbReference>
<sequence>MRTITGILSEMEESQKAREGKLWQQCFLYPLLFRDDLYAIAYNRSSNKLDLRKIENSKLNENFSFFVLKRLIHRIRWRKSFPFFSRNYKKNFGVDYKNNLYLEAIREGITVVLEIVYSIQLKPIAGEGGGGMNEWTSYQSIHSVFPFIEDTFPYSNCILDLKIPRFLHPELLIRIFRRRIRDTSLFHLVRFILHRNWGSITLDTHSIYSKKEMTRLSLFLWNLYIYELESHLCYLLWKDLGSFRLLSYLALLDETNRIRKIRDITKPSWIILQKFTFFRKKPSFHYVRYGNISILSVGGIYHSAEKLKYFFLKIWQYHFHFLFKSYGIRIKKIPNNCFTFLGYTFDVQNKIIAIRAKMLEELPGTSLINKELCSITPILSLIGLLAREGFCDALGHPIGKLAWSTLTDEGIFNRFDQIWRNLFCYYSGCQNRKNLYQVQYILRFSCAKTLACKHKNTIRSVWKKYDLKFLTKPFFSKKRELICSNFSGMYPLTKKIWYLDITRINFLAGTLQGKNLL</sequence>
<keyword evidence="5 6" id="KW-0694">RNA-binding</keyword>
<evidence type="ECO:0000256" key="5">
    <source>
        <dbReference type="ARBA" id="ARBA00022884"/>
    </source>
</evidence>
<reference evidence="10" key="1">
    <citation type="journal article" date="2016" name="Ann. Bot.">
        <title>Organellar phylogenomics of an emerging model system: Sphagnum (peatmoss).</title>
        <authorList>
            <person name="Shaw A.J."/>
            <person name="Devos N."/>
            <person name="Liu Y."/>
            <person name="Cox C.J."/>
            <person name="Goffinet B."/>
            <person name="Flatberg K.I."/>
            <person name="Shaw B."/>
        </authorList>
    </citation>
    <scope>NUCLEOTIDE SEQUENCE</scope>
    <source>
        <strain evidence="10">ND2856</strain>
    </source>
</reference>
<dbReference type="GO" id="GO:0008033">
    <property type="term" value="P:tRNA processing"/>
    <property type="evidence" value="ECO:0007669"/>
    <property type="project" value="UniProtKB-KW"/>
</dbReference>
<protein>
    <recommendedName>
        <fullName evidence="6">Maturase K</fullName>
    </recommendedName>
    <alternativeName>
        <fullName evidence="6">Intron maturase</fullName>
    </alternativeName>
</protein>
<dbReference type="GO" id="GO:0008380">
    <property type="term" value="P:RNA splicing"/>
    <property type="evidence" value="ECO:0007669"/>
    <property type="project" value="UniProtKB-UniRule"/>
</dbReference>
<feature type="domain" description="Domain X" evidence="8">
    <location>
        <begin position="370"/>
        <end position="494"/>
    </location>
</feature>
<gene>
    <name evidence="6 10" type="primary">matK</name>
</gene>
<evidence type="ECO:0000256" key="6">
    <source>
        <dbReference type="HAMAP-Rule" id="MF_01390"/>
    </source>
</evidence>
<evidence type="ECO:0000256" key="2">
    <source>
        <dbReference type="ARBA" id="ARBA00022640"/>
    </source>
</evidence>
<dbReference type="AlphaFoldDB" id="A0A172N6L0"/>
<dbReference type="InterPro" id="IPR002866">
    <property type="entry name" value="Maturase_MatK"/>
</dbReference>
<comment type="similarity">
    <text evidence="1 6">Belongs to the intron maturase 2 family. MatK subfamily.</text>
</comment>
<keyword evidence="4 6" id="KW-0819">tRNA processing</keyword>
<dbReference type="PANTHER" id="PTHR34811:SF1">
    <property type="entry name" value="MATURASE K"/>
    <property type="match status" value="1"/>
</dbReference>
<evidence type="ECO:0000256" key="1">
    <source>
        <dbReference type="ARBA" id="ARBA00006621"/>
    </source>
</evidence>
<dbReference type="InterPro" id="IPR024937">
    <property type="entry name" value="Domain_X"/>
</dbReference>
<keyword evidence="3 6" id="KW-0507">mRNA processing</keyword>
<keyword evidence="2 7" id="KW-0934">Plastid</keyword>
<dbReference type="HAMAP" id="MF_01390">
    <property type="entry name" value="MatK"/>
    <property type="match status" value="1"/>
</dbReference>
<dbReference type="EMBL" id="KU725450">
    <property type="protein sequence ID" value="AND47845.1"/>
    <property type="molecule type" value="Genomic_DNA"/>
</dbReference>
<dbReference type="InterPro" id="IPR024942">
    <property type="entry name" value="Maturase_MatK_N"/>
</dbReference>
<accession>A0A172N6L0</accession>
<dbReference type="GO" id="GO:0003723">
    <property type="term" value="F:RNA binding"/>
    <property type="evidence" value="ECO:0007669"/>
    <property type="project" value="UniProtKB-KW"/>
</dbReference>
<organism evidence="10">
    <name type="scientific">Sphagnum strictum</name>
    <dbReference type="NCBI Taxonomy" id="128242"/>
    <lineage>
        <taxon>Eukaryota</taxon>
        <taxon>Viridiplantae</taxon>
        <taxon>Streptophyta</taxon>
        <taxon>Embryophyta</taxon>
        <taxon>Bryophyta</taxon>
        <taxon>Sphagnophytina</taxon>
        <taxon>Sphagnopsida</taxon>
        <taxon>Sphagnales</taxon>
        <taxon>Sphagnaceae</taxon>
        <taxon>Sphagnum</taxon>
    </lineage>
</organism>
<dbReference type="Pfam" id="PF01824">
    <property type="entry name" value="MatK_N"/>
    <property type="match status" value="1"/>
</dbReference>
<evidence type="ECO:0000259" key="9">
    <source>
        <dbReference type="Pfam" id="PF01824"/>
    </source>
</evidence>
<evidence type="ECO:0000256" key="4">
    <source>
        <dbReference type="ARBA" id="ARBA00022694"/>
    </source>
</evidence>
<keyword evidence="7 10" id="KW-0150">Chloroplast</keyword>
<evidence type="ECO:0000256" key="3">
    <source>
        <dbReference type="ARBA" id="ARBA00022664"/>
    </source>
</evidence>
<evidence type="ECO:0000313" key="10">
    <source>
        <dbReference type="EMBL" id="AND47845.1"/>
    </source>
</evidence>
<geneLocation type="chloroplast" evidence="10"/>
<dbReference type="Pfam" id="PF01348">
    <property type="entry name" value="Intron_maturas2"/>
    <property type="match status" value="1"/>
</dbReference>
<feature type="domain" description="Maturase MatK N-terminal" evidence="9">
    <location>
        <begin position="20"/>
        <end position="342"/>
    </location>
</feature>
<comment type="function">
    <text evidence="6 7">Usually encoded in the trnK tRNA gene intron. Probably assists in splicing its own and other chloroplast group II introns.</text>
</comment>
<name>A0A172N6L0_9BRYO</name>
<evidence type="ECO:0000259" key="8">
    <source>
        <dbReference type="Pfam" id="PF01348"/>
    </source>
</evidence>
<proteinExistence type="inferred from homology"/>
<dbReference type="PANTHER" id="PTHR34811">
    <property type="entry name" value="MATURASE K"/>
    <property type="match status" value="1"/>
</dbReference>